<keyword evidence="2" id="KW-1185">Reference proteome</keyword>
<comment type="caution">
    <text evidence="1">The sequence shown here is derived from an EMBL/GenBank/DDBJ whole genome shotgun (WGS) entry which is preliminary data.</text>
</comment>
<sequence length="1104" mass="123624">MPARTNTVQESLATNVPKIFDQAQNSTANHQKNLVALYKIHSEAASYTESIHDGKSIKLTGERLFEDIFVDMLCRTVLVKKGTSQGDRIVKFVGSYTKFINEKAAEIKREEDDEDDDSTASRFVARLLKFLIKGFVAKDKVARYRCVHILAEMVAHLGEIDEDDYIRLRAALIERVHDKETFVRVQAVVALSKLCGSEDPTDVEDGEPTVIEVLLETLSCDPAASEVRRATLLNIPLSPMTLGAVLARTRDTDTVMRKLVYSAIFEAHCHDPEGGMGVVHPRALTIAQRELIVRNGLGDREPAVRSAAGSLVGTWVDAPKVEEGKGADEDVVVFLKLFDLQESTVAEDALLSVFATRPDVLDHLEFGEPFWSNLSPERAFLARVLVEHCITTKDDTKLDTVLPVVTELAYRIQNAYNEYQDSVEAAEQERLLRGEDAEDEAKKEEDKMDREFTIGEMLKLSVNLDYSDEIGRRKMFQLVRDMISQDALPESLVSRCLDVLRMLSPNERDLIRVVVEVVHELRDPDPADGEEEAVKESADDAETNFGGTPVAARAAARVEPKPAVELTPDERARADATDLRCLSLCIGMLERVNGTFEENSTLEGILGELIIPAVKRKELALREKGLVCLGLCCLIARRMALNSFQLFLGQIQSAPEVLKIRVLQIVFDILMVHEGDFLGKGSVGGERIVEFLLHILSNEDSDRVQALLCIGIAKLVLAGMISDERVLKSLVVAYLSPDTADNQELRQCLSYFFPVYCYSSAVNQRRMKQIFIPMFEQLAEASRELEEDQEMVSPAQIAGMFVDWTDPQKAIEVQGQAPDETVHIDLASDVVKALYNKDLEKDDKKVLCQMLGRLHIPDTVDDDKIRTLKLLVHNLRSRRPIRDTTARNAFTKFDALISKKFAKQLEDFNEEEYRQLEYLKDLFEFLDEIIPEDDGEEIELPKTRGRKRRSESIATETTSSAPEEGSPATSAASSLAKGKGKAKRSKRRRISGSDDESSDDDLPEDQATPKPSRVLPKRAASAKKPALIQKISDDEEEEDEEESPEPPRRKPIPSIKESRTRQAQAQLNTTVNDILDGEEPFDSIIDEEDEDEEEEVDDILAPDE</sequence>
<accession>A0ACB8BVN7</accession>
<organism evidence="1 2">
    <name type="scientific">Leucogyrophana mollusca</name>
    <dbReference type="NCBI Taxonomy" id="85980"/>
    <lineage>
        <taxon>Eukaryota</taxon>
        <taxon>Fungi</taxon>
        <taxon>Dikarya</taxon>
        <taxon>Basidiomycota</taxon>
        <taxon>Agaricomycotina</taxon>
        <taxon>Agaricomycetes</taxon>
        <taxon>Agaricomycetidae</taxon>
        <taxon>Boletales</taxon>
        <taxon>Boletales incertae sedis</taxon>
        <taxon>Leucogyrophana</taxon>
    </lineage>
</organism>
<evidence type="ECO:0000313" key="1">
    <source>
        <dbReference type="EMBL" id="KAH7929985.1"/>
    </source>
</evidence>
<proteinExistence type="predicted"/>
<protein>
    <submittedName>
        <fullName evidence="1">ARM repeat-containing protein</fullName>
    </submittedName>
</protein>
<evidence type="ECO:0000313" key="2">
    <source>
        <dbReference type="Proteomes" id="UP000790709"/>
    </source>
</evidence>
<reference evidence="1" key="1">
    <citation type="journal article" date="2021" name="New Phytol.">
        <title>Evolutionary innovations through gain and loss of genes in the ectomycorrhizal Boletales.</title>
        <authorList>
            <person name="Wu G."/>
            <person name="Miyauchi S."/>
            <person name="Morin E."/>
            <person name="Kuo A."/>
            <person name="Drula E."/>
            <person name="Varga T."/>
            <person name="Kohler A."/>
            <person name="Feng B."/>
            <person name="Cao Y."/>
            <person name="Lipzen A."/>
            <person name="Daum C."/>
            <person name="Hundley H."/>
            <person name="Pangilinan J."/>
            <person name="Johnson J."/>
            <person name="Barry K."/>
            <person name="LaButti K."/>
            <person name="Ng V."/>
            <person name="Ahrendt S."/>
            <person name="Min B."/>
            <person name="Choi I.G."/>
            <person name="Park H."/>
            <person name="Plett J.M."/>
            <person name="Magnuson J."/>
            <person name="Spatafora J.W."/>
            <person name="Nagy L.G."/>
            <person name="Henrissat B."/>
            <person name="Grigoriev I.V."/>
            <person name="Yang Z.L."/>
            <person name="Xu J."/>
            <person name="Martin F.M."/>
        </authorList>
    </citation>
    <scope>NUCLEOTIDE SEQUENCE</scope>
    <source>
        <strain evidence="1">KUC20120723A-06</strain>
    </source>
</reference>
<name>A0ACB8BVN7_9AGAM</name>
<dbReference type="EMBL" id="MU266336">
    <property type="protein sequence ID" value="KAH7929985.1"/>
    <property type="molecule type" value="Genomic_DNA"/>
</dbReference>
<dbReference type="Proteomes" id="UP000790709">
    <property type="component" value="Unassembled WGS sequence"/>
</dbReference>
<gene>
    <name evidence="1" type="ORF">BV22DRAFT_1125334</name>
</gene>